<proteinExistence type="inferred from homology"/>
<dbReference type="InterPro" id="IPR036291">
    <property type="entry name" value="NAD(P)-bd_dom_sf"/>
</dbReference>
<keyword evidence="6" id="KW-1185">Reference proteome</keyword>
<dbReference type="PRINTS" id="PR00081">
    <property type="entry name" value="GDHRDH"/>
</dbReference>
<dbReference type="InterPro" id="IPR051911">
    <property type="entry name" value="SDR_oxidoreductase"/>
</dbReference>
<reference evidence="5 6" key="1">
    <citation type="submission" date="2019-12" db="EMBL/GenBank/DDBJ databases">
        <authorList>
            <person name="Reyes-Prieto M."/>
        </authorList>
    </citation>
    <scope>NUCLEOTIDE SEQUENCE [LARGE SCALE GENOMIC DNA]</scope>
    <source>
        <strain evidence="5">HF14-78462</strain>
    </source>
</reference>
<evidence type="ECO:0000313" key="5">
    <source>
        <dbReference type="EMBL" id="CAA0090192.1"/>
    </source>
</evidence>
<dbReference type="RefSeq" id="WP_159598178.1">
    <property type="nucleotide sequence ID" value="NZ_CACSAS010000001.1"/>
</dbReference>
<name>A0A5S9NI06_9HYPH</name>
<dbReference type="CDD" id="cd05374">
    <property type="entry name" value="17beta-HSD-like_SDR_c"/>
    <property type="match status" value="1"/>
</dbReference>
<dbReference type="Gene3D" id="3.40.50.720">
    <property type="entry name" value="NAD(P)-binding Rossmann-like Domain"/>
    <property type="match status" value="1"/>
</dbReference>
<accession>A0A5S9NI06</accession>
<dbReference type="SUPFAM" id="SSF51735">
    <property type="entry name" value="NAD(P)-binding Rossmann-fold domains"/>
    <property type="match status" value="1"/>
</dbReference>
<sequence>MPHTSRTWFVTGISRGFGREFARQILARGDTLIGTTREGTADIAAPEGRLTVLPLDVTDGGAVREVVAAAFAAGPIDVVVNNAGYGLMSSIEDATDAEVEHVMDVNFHGPRRIIQAALPHLRGQRRGHIVNITSIAGIAASAGSGYYAAAKYALEGLSQSLAREVAPLGIKVTCVEPGAFRTDFLTSHSLRTTVMMGGDYVDTAGASADYLARLAGRQPGDPAKGVAAILEAIESANPPLHLVLGPDAIRRTDEMLRAFAADLDAWRAVGMATDHDHIAASPAAAN</sequence>
<dbReference type="PANTHER" id="PTHR43976:SF16">
    <property type="entry name" value="SHORT-CHAIN DEHYDROGENASE_REDUCTASE FAMILY PROTEIN"/>
    <property type="match status" value="1"/>
</dbReference>
<evidence type="ECO:0000313" key="6">
    <source>
        <dbReference type="Proteomes" id="UP000433050"/>
    </source>
</evidence>
<dbReference type="AlphaFoldDB" id="A0A5S9NI06"/>
<gene>
    <name evidence="5" type="ORF">STARVERO_01116</name>
</gene>
<dbReference type="Proteomes" id="UP000433050">
    <property type="component" value="Unassembled WGS sequence"/>
</dbReference>
<dbReference type="PANTHER" id="PTHR43976">
    <property type="entry name" value="SHORT CHAIN DEHYDROGENASE"/>
    <property type="match status" value="1"/>
</dbReference>
<feature type="domain" description="Ketoreductase" evidence="4">
    <location>
        <begin position="6"/>
        <end position="178"/>
    </location>
</feature>
<dbReference type="EMBL" id="CACSAS010000001">
    <property type="protein sequence ID" value="CAA0090192.1"/>
    <property type="molecule type" value="Genomic_DNA"/>
</dbReference>
<evidence type="ECO:0000256" key="1">
    <source>
        <dbReference type="ARBA" id="ARBA00006484"/>
    </source>
</evidence>
<evidence type="ECO:0000256" key="3">
    <source>
        <dbReference type="RuleBase" id="RU000363"/>
    </source>
</evidence>
<organism evidence="5 6">
    <name type="scientific">Starkeya nomas</name>
    <dbReference type="NCBI Taxonomy" id="2666134"/>
    <lineage>
        <taxon>Bacteria</taxon>
        <taxon>Pseudomonadati</taxon>
        <taxon>Pseudomonadota</taxon>
        <taxon>Alphaproteobacteria</taxon>
        <taxon>Hyphomicrobiales</taxon>
        <taxon>Xanthobacteraceae</taxon>
        <taxon>Starkeya</taxon>
    </lineage>
</organism>
<keyword evidence="2" id="KW-0560">Oxidoreductase</keyword>
<evidence type="ECO:0000256" key="2">
    <source>
        <dbReference type="ARBA" id="ARBA00023002"/>
    </source>
</evidence>
<dbReference type="SMART" id="SM00822">
    <property type="entry name" value="PKS_KR"/>
    <property type="match status" value="1"/>
</dbReference>
<dbReference type="PRINTS" id="PR00080">
    <property type="entry name" value="SDRFAMILY"/>
</dbReference>
<dbReference type="PROSITE" id="PS00061">
    <property type="entry name" value="ADH_SHORT"/>
    <property type="match status" value="1"/>
</dbReference>
<dbReference type="InterPro" id="IPR057326">
    <property type="entry name" value="KR_dom"/>
</dbReference>
<comment type="similarity">
    <text evidence="1 3">Belongs to the short-chain dehydrogenases/reductases (SDR) family.</text>
</comment>
<dbReference type="GO" id="GO:0016491">
    <property type="term" value="F:oxidoreductase activity"/>
    <property type="evidence" value="ECO:0007669"/>
    <property type="project" value="UniProtKB-KW"/>
</dbReference>
<dbReference type="InterPro" id="IPR020904">
    <property type="entry name" value="Sc_DH/Rdtase_CS"/>
</dbReference>
<dbReference type="Pfam" id="PF00106">
    <property type="entry name" value="adh_short"/>
    <property type="match status" value="1"/>
</dbReference>
<dbReference type="InterPro" id="IPR002347">
    <property type="entry name" value="SDR_fam"/>
</dbReference>
<protein>
    <recommendedName>
        <fullName evidence="4">Ketoreductase domain-containing protein</fullName>
    </recommendedName>
</protein>
<evidence type="ECO:0000259" key="4">
    <source>
        <dbReference type="SMART" id="SM00822"/>
    </source>
</evidence>